<dbReference type="InterPro" id="IPR018979">
    <property type="entry name" value="FERM_N"/>
</dbReference>
<dbReference type="EMBL" id="BPLR01013688">
    <property type="protein sequence ID" value="GIY62981.1"/>
    <property type="molecule type" value="Genomic_DNA"/>
</dbReference>
<organism evidence="2 3">
    <name type="scientific">Caerostris extrusa</name>
    <name type="common">Bark spider</name>
    <name type="synonym">Caerostris bankana</name>
    <dbReference type="NCBI Taxonomy" id="172846"/>
    <lineage>
        <taxon>Eukaryota</taxon>
        <taxon>Metazoa</taxon>
        <taxon>Ecdysozoa</taxon>
        <taxon>Arthropoda</taxon>
        <taxon>Chelicerata</taxon>
        <taxon>Arachnida</taxon>
        <taxon>Araneae</taxon>
        <taxon>Araneomorphae</taxon>
        <taxon>Entelegynae</taxon>
        <taxon>Araneoidea</taxon>
        <taxon>Araneidae</taxon>
        <taxon>Caerostris</taxon>
    </lineage>
</organism>
<sequence>MGSSALTFARRPLGYAREIRGERLPSAENSRGQQLLDVVFKHLNLMETAYFGLRFIDSTGQRHWLDEQKCCKTDESQAPLLTVIGSGIGIECGSLHVTCGETVF</sequence>
<dbReference type="PROSITE" id="PS50057">
    <property type="entry name" value="FERM_3"/>
    <property type="match status" value="1"/>
</dbReference>
<dbReference type="PANTHER" id="PTHR23280:SF4">
    <property type="entry name" value="BAND 4.1-LIKE PROTEIN 4A"/>
    <property type="match status" value="1"/>
</dbReference>
<dbReference type="SUPFAM" id="SSF54236">
    <property type="entry name" value="Ubiquitin-like"/>
    <property type="match status" value="1"/>
</dbReference>
<dbReference type="InterPro" id="IPR000299">
    <property type="entry name" value="FERM_domain"/>
</dbReference>
<name>A0AAV4UYL6_CAEEX</name>
<accession>A0AAV4UYL6</accession>
<dbReference type="PANTHER" id="PTHR23280">
    <property type="entry name" value="4.1 G PROTEIN"/>
    <property type="match status" value="1"/>
</dbReference>
<dbReference type="GO" id="GO:0005856">
    <property type="term" value="C:cytoskeleton"/>
    <property type="evidence" value="ECO:0007669"/>
    <property type="project" value="TreeGrafter"/>
</dbReference>
<dbReference type="Pfam" id="PF09379">
    <property type="entry name" value="FERM_N"/>
    <property type="match status" value="1"/>
</dbReference>
<dbReference type="Proteomes" id="UP001054945">
    <property type="component" value="Unassembled WGS sequence"/>
</dbReference>
<dbReference type="GO" id="GO:0031032">
    <property type="term" value="P:actomyosin structure organization"/>
    <property type="evidence" value="ECO:0007669"/>
    <property type="project" value="TreeGrafter"/>
</dbReference>
<keyword evidence="3" id="KW-1185">Reference proteome</keyword>
<comment type="caution">
    <text evidence="2">The sequence shown here is derived from an EMBL/GenBank/DDBJ whole genome shotgun (WGS) entry which is preliminary data.</text>
</comment>
<dbReference type="AlphaFoldDB" id="A0AAV4UYL6"/>
<evidence type="ECO:0000313" key="2">
    <source>
        <dbReference type="EMBL" id="GIY62981.1"/>
    </source>
</evidence>
<gene>
    <name evidence="2" type="ORF">CEXT_160821</name>
</gene>
<feature type="domain" description="FERM" evidence="1">
    <location>
        <begin position="7"/>
        <end position="104"/>
    </location>
</feature>
<dbReference type="Gene3D" id="3.10.20.90">
    <property type="entry name" value="Phosphatidylinositol 3-kinase Catalytic Subunit, Chain A, domain 1"/>
    <property type="match status" value="1"/>
</dbReference>
<reference evidence="2 3" key="1">
    <citation type="submission" date="2021-06" db="EMBL/GenBank/DDBJ databases">
        <title>Caerostris extrusa draft genome.</title>
        <authorList>
            <person name="Kono N."/>
            <person name="Arakawa K."/>
        </authorList>
    </citation>
    <scope>NUCLEOTIDE SEQUENCE [LARGE SCALE GENOMIC DNA]</scope>
</reference>
<protein>
    <recommendedName>
        <fullName evidence="1">FERM domain-containing protein</fullName>
    </recommendedName>
</protein>
<dbReference type="InterPro" id="IPR029071">
    <property type="entry name" value="Ubiquitin-like_domsf"/>
</dbReference>
<evidence type="ECO:0000313" key="3">
    <source>
        <dbReference type="Proteomes" id="UP001054945"/>
    </source>
</evidence>
<evidence type="ECO:0000259" key="1">
    <source>
        <dbReference type="PROSITE" id="PS50057"/>
    </source>
</evidence>
<proteinExistence type="predicted"/>